<keyword evidence="2 3" id="KW-0663">Pyridoxal phosphate</keyword>
<keyword evidence="4" id="KW-0808">Transferase</keyword>
<organism evidence="4 5">
    <name type="scientific">Peribacillus huizhouensis</name>
    <dbReference type="NCBI Taxonomy" id="1501239"/>
    <lineage>
        <taxon>Bacteria</taxon>
        <taxon>Bacillati</taxon>
        <taxon>Bacillota</taxon>
        <taxon>Bacilli</taxon>
        <taxon>Bacillales</taxon>
        <taxon>Bacillaceae</taxon>
        <taxon>Peribacillus</taxon>
    </lineage>
</organism>
<dbReference type="InterPro" id="IPR015424">
    <property type="entry name" value="PyrdxlP-dep_Trfase"/>
</dbReference>
<dbReference type="GO" id="GO:0008483">
    <property type="term" value="F:transaminase activity"/>
    <property type="evidence" value="ECO:0007669"/>
    <property type="project" value="UniProtKB-KW"/>
</dbReference>
<dbReference type="Proteomes" id="UP000626697">
    <property type="component" value="Unassembled WGS sequence"/>
</dbReference>
<dbReference type="NCBIfam" id="NF005812">
    <property type="entry name" value="PRK07678.1"/>
    <property type="match status" value="1"/>
</dbReference>
<keyword evidence="4" id="KW-0032">Aminotransferase</keyword>
<dbReference type="EMBL" id="JACJHX010000007">
    <property type="protein sequence ID" value="MBA9027294.1"/>
    <property type="molecule type" value="Genomic_DNA"/>
</dbReference>
<dbReference type="InterPro" id="IPR015422">
    <property type="entry name" value="PyrdxlP-dep_Trfase_small"/>
</dbReference>
<evidence type="ECO:0000256" key="1">
    <source>
        <dbReference type="ARBA" id="ARBA00008954"/>
    </source>
</evidence>
<comment type="caution">
    <text evidence="4">The sequence shown here is derived from an EMBL/GenBank/DDBJ whole genome shotgun (WGS) entry which is preliminary data.</text>
</comment>
<evidence type="ECO:0000313" key="5">
    <source>
        <dbReference type="Proteomes" id="UP000626697"/>
    </source>
</evidence>
<dbReference type="RefSeq" id="WP_028391635.1">
    <property type="nucleotide sequence ID" value="NZ_JACJHX010000007.1"/>
</dbReference>
<dbReference type="Pfam" id="PF00202">
    <property type="entry name" value="Aminotran_3"/>
    <property type="match status" value="1"/>
</dbReference>
<proteinExistence type="inferred from homology"/>
<dbReference type="InterPro" id="IPR015421">
    <property type="entry name" value="PyrdxlP-dep_Trfase_major"/>
</dbReference>
<dbReference type="PIRSF" id="PIRSF000521">
    <property type="entry name" value="Transaminase_4ab_Lys_Orn"/>
    <property type="match status" value="1"/>
</dbReference>
<dbReference type="InterPro" id="IPR005814">
    <property type="entry name" value="Aminotrans_3"/>
</dbReference>
<reference evidence="4 5" key="1">
    <citation type="submission" date="2020-08" db="EMBL/GenBank/DDBJ databases">
        <title>Genomic Encyclopedia of Type Strains, Phase IV (KMG-IV): sequencing the most valuable type-strain genomes for metagenomic binning, comparative biology and taxonomic classification.</title>
        <authorList>
            <person name="Goeker M."/>
        </authorList>
    </citation>
    <scope>NUCLEOTIDE SEQUENCE [LARGE SCALE GENOMIC DNA]</scope>
    <source>
        <strain evidence="4 5">DSM 105481</strain>
    </source>
</reference>
<name>A0ABR6CQS3_9BACI</name>
<gene>
    <name evidence="4" type="ORF">HNP81_002584</name>
</gene>
<dbReference type="PANTHER" id="PTHR43094:SF1">
    <property type="entry name" value="AMINOTRANSFERASE CLASS-III"/>
    <property type="match status" value="1"/>
</dbReference>
<accession>A0ABR6CQS3</accession>
<comment type="similarity">
    <text evidence="1 3">Belongs to the class-III pyridoxal-phosphate-dependent aminotransferase family.</text>
</comment>
<evidence type="ECO:0000256" key="2">
    <source>
        <dbReference type="ARBA" id="ARBA00022898"/>
    </source>
</evidence>
<keyword evidence="5" id="KW-1185">Reference proteome</keyword>
<dbReference type="Gene3D" id="3.90.1150.10">
    <property type="entry name" value="Aspartate Aminotransferase, domain 1"/>
    <property type="match status" value="1"/>
</dbReference>
<evidence type="ECO:0000256" key="3">
    <source>
        <dbReference type="RuleBase" id="RU003560"/>
    </source>
</evidence>
<dbReference type="PANTHER" id="PTHR43094">
    <property type="entry name" value="AMINOTRANSFERASE"/>
    <property type="match status" value="1"/>
</dbReference>
<dbReference type="CDD" id="cd00610">
    <property type="entry name" value="OAT_like"/>
    <property type="match status" value="1"/>
</dbReference>
<dbReference type="PROSITE" id="PS00600">
    <property type="entry name" value="AA_TRANSFER_CLASS_3"/>
    <property type="match status" value="1"/>
</dbReference>
<protein>
    <submittedName>
        <fullName evidence="4">Adenosylmethionine-8-amino-7-oxononanoate aminotransferase</fullName>
    </submittedName>
</protein>
<dbReference type="Gene3D" id="3.40.640.10">
    <property type="entry name" value="Type I PLP-dependent aspartate aminotransferase-like (Major domain)"/>
    <property type="match status" value="1"/>
</dbReference>
<dbReference type="InterPro" id="IPR049704">
    <property type="entry name" value="Aminotrans_3_PPA_site"/>
</dbReference>
<dbReference type="SUPFAM" id="SSF53383">
    <property type="entry name" value="PLP-dependent transferases"/>
    <property type="match status" value="1"/>
</dbReference>
<evidence type="ECO:0000313" key="4">
    <source>
        <dbReference type="EMBL" id="MBA9027294.1"/>
    </source>
</evidence>
<sequence>MENVKRSGDIHALDQEYVWHSMKPYSPGSTMVIEKAEGSWVTDHTGKRYLDAMSGLWCVNIGYGRTELADAAYEQLKEMAYFPLTQSHTPAIKLAEKLNEMLDGEYVIFFSNSGSEANETAFKLARQYHQQKGNHARYKFISRYRAYHGNSMGSLAATGQAQRKYKYEPLAPGFIHVAPPDLYRQKDHADCTPSELESVKDIDRVMTWELSDTIAGVIMEPIITGGGILVPPDGYMAGVKEVCEKHGALLIVDEVICGFGRTGKPFGFMNYGVKPDIITMAKGITSAYLPLSATAVKKEIYEAFKGSEEYDYFRHINTFGGNPAACALAIKNLEIMDDEKLSDRSKKLGEYLIQSLSTLTEGHPFVGDVRGKGLLVGIELVKDKATKEPLEAGLVNKVIAGCKQKGLIIGKNGATVAGYNNVITLAPPLNISEEDLNFIIKTLIEELKAI</sequence>